<organism evidence="10 11">
    <name type="scientific">Deinandra increscens subsp. villosa</name>
    <dbReference type="NCBI Taxonomy" id="3103831"/>
    <lineage>
        <taxon>Eukaryota</taxon>
        <taxon>Viridiplantae</taxon>
        <taxon>Streptophyta</taxon>
        <taxon>Embryophyta</taxon>
        <taxon>Tracheophyta</taxon>
        <taxon>Spermatophyta</taxon>
        <taxon>Magnoliopsida</taxon>
        <taxon>eudicotyledons</taxon>
        <taxon>Gunneridae</taxon>
        <taxon>Pentapetalae</taxon>
        <taxon>asterids</taxon>
        <taxon>campanulids</taxon>
        <taxon>Asterales</taxon>
        <taxon>Asteraceae</taxon>
        <taxon>Asteroideae</taxon>
        <taxon>Heliantheae alliance</taxon>
        <taxon>Madieae</taxon>
        <taxon>Madiinae</taxon>
        <taxon>Deinandra</taxon>
    </lineage>
</organism>
<dbReference type="EMBL" id="JBCNJP010000025">
    <property type="protein sequence ID" value="KAK9054082.1"/>
    <property type="molecule type" value="Genomic_DNA"/>
</dbReference>
<keyword evidence="3" id="KW-0611">Plant defense</keyword>
<evidence type="ECO:0000313" key="10">
    <source>
        <dbReference type="EMBL" id="KAK9054082.1"/>
    </source>
</evidence>
<evidence type="ECO:0000313" key="11">
    <source>
        <dbReference type="Proteomes" id="UP001408789"/>
    </source>
</evidence>
<dbReference type="GO" id="GO:0004620">
    <property type="term" value="F:phospholipase activity"/>
    <property type="evidence" value="ECO:0007669"/>
    <property type="project" value="TreeGrafter"/>
</dbReference>
<comment type="caution">
    <text evidence="10">The sequence shown here is derived from an EMBL/GenBank/DDBJ whole genome shotgun (WGS) entry which is preliminary data.</text>
</comment>
<evidence type="ECO:0000256" key="4">
    <source>
        <dbReference type="ARBA" id="ARBA00022963"/>
    </source>
</evidence>
<evidence type="ECO:0000256" key="2">
    <source>
        <dbReference type="ARBA" id="ARBA00022801"/>
    </source>
</evidence>
<dbReference type="InterPro" id="IPR016035">
    <property type="entry name" value="Acyl_Trfase/lysoPLipase"/>
</dbReference>
<evidence type="ECO:0000259" key="9">
    <source>
        <dbReference type="PROSITE" id="PS51635"/>
    </source>
</evidence>
<evidence type="ECO:0000256" key="8">
    <source>
        <dbReference type="SAM" id="SignalP"/>
    </source>
</evidence>
<keyword evidence="11" id="KW-1185">Reference proteome</keyword>
<dbReference type="SUPFAM" id="SSF52151">
    <property type="entry name" value="FabD/lysophospholipase-like"/>
    <property type="match status" value="1"/>
</dbReference>
<dbReference type="GO" id="GO:0016042">
    <property type="term" value="P:lipid catabolic process"/>
    <property type="evidence" value="ECO:0007669"/>
    <property type="project" value="UniProtKB-UniRule"/>
</dbReference>
<evidence type="ECO:0000256" key="7">
    <source>
        <dbReference type="RuleBase" id="RU361262"/>
    </source>
</evidence>
<keyword evidence="5 6" id="KW-0443">Lipid metabolism</keyword>
<evidence type="ECO:0000256" key="1">
    <source>
        <dbReference type="ARBA" id="ARBA00010240"/>
    </source>
</evidence>
<evidence type="ECO:0000256" key="6">
    <source>
        <dbReference type="PROSITE-ProRule" id="PRU01161"/>
    </source>
</evidence>
<dbReference type="PROSITE" id="PS51635">
    <property type="entry name" value="PNPLA"/>
    <property type="match status" value="1"/>
</dbReference>
<name>A0AAP0CI08_9ASTR</name>
<dbReference type="PANTHER" id="PTHR32176:SF114">
    <property type="entry name" value="PATATIN"/>
    <property type="match status" value="1"/>
</dbReference>
<dbReference type="PANTHER" id="PTHR32176">
    <property type="entry name" value="XYLOSE ISOMERASE"/>
    <property type="match status" value="1"/>
</dbReference>
<dbReference type="EC" id="3.1.1.-" evidence="7"/>
<evidence type="ECO:0000256" key="5">
    <source>
        <dbReference type="ARBA" id="ARBA00023098"/>
    </source>
</evidence>
<gene>
    <name evidence="10" type="ORF">SSX86_025159</name>
</gene>
<comment type="similarity">
    <text evidence="1 7">Belongs to the patatin family.</text>
</comment>
<proteinExistence type="inferred from homology"/>
<reference evidence="10 11" key="1">
    <citation type="submission" date="2024-04" db="EMBL/GenBank/DDBJ databases">
        <title>The reference genome of an endangered Asteraceae, Deinandra increscens subsp. villosa, native to the Central Coast of California.</title>
        <authorList>
            <person name="Guilliams M."/>
            <person name="Hasenstab-Lehman K."/>
            <person name="Meyer R."/>
            <person name="Mcevoy S."/>
        </authorList>
    </citation>
    <scope>NUCLEOTIDE SEQUENCE [LARGE SCALE GENOMIC DNA]</scope>
    <source>
        <tissue evidence="10">Leaf</tissue>
    </source>
</reference>
<dbReference type="AlphaFoldDB" id="A0AAP0CI08"/>
<dbReference type="Gene3D" id="3.40.1090.10">
    <property type="entry name" value="Cytosolic phospholipase A2 catalytic domain"/>
    <property type="match status" value="1"/>
</dbReference>
<comment type="domain">
    <text evidence="7">The nitrogen atoms of the two glycine residues in the GGXR motif define the oxyanion hole, and stabilize the oxyanion that forms during the nucleophilic attack by the catalytic serine during substrate cleavage.</text>
</comment>
<feature type="domain" description="PNPLA" evidence="9">
    <location>
        <begin position="42"/>
        <end position="250"/>
    </location>
</feature>
<comment type="function">
    <text evidence="7">Lipolytic acyl hydrolase (LAH).</text>
</comment>
<feature type="short sequence motif" description="DGA/G" evidence="6">
    <location>
        <begin position="237"/>
        <end position="239"/>
    </location>
</feature>
<dbReference type="FunFam" id="3.40.1090.10:FF:000005">
    <property type="entry name" value="Patatin"/>
    <property type="match status" value="1"/>
</dbReference>
<dbReference type="InterPro" id="IPR002641">
    <property type="entry name" value="PNPLA_dom"/>
</dbReference>
<dbReference type="GO" id="GO:0006952">
    <property type="term" value="P:defense response"/>
    <property type="evidence" value="ECO:0007669"/>
    <property type="project" value="UniProtKB-KW"/>
</dbReference>
<feature type="chain" id="PRO_5043020463" description="Patatin" evidence="8">
    <location>
        <begin position="29"/>
        <end position="420"/>
    </location>
</feature>
<keyword evidence="4 6" id="KW-0442">Lipid degradation</keyword>
<evidence type="ECO:0000256" key="3">
    <source>
        <dbReference type="ARBA" id="ARBA00022821"/>
    </source>
</evidence>
<feature type="active site" description="Proton acceptor" evidence="6">
    <location>
        <position position="237"/>
    </location>
</feature>
<dbReference type="GO" id="GO:0047372">
    <property type="term" value="F:monoacylglycerol lipase activity"/>
    <property type="evidence" value="ECO:0007669"/>
    <property type="project" value="TreeGrafter"/>
</dbReference>
<dbReference type="Pfam" id="PF01734">
    <property type="entry name" value="Patatin"/>
    <property type="match status" value="1"/>
</dbReference>
<feature type="signal peptide" evidence="8">
    <location>
        <begin position="1"/>
        <end position="28"/>
    </location>
</feature>
<keyword evidence="2 6" id="KW-0378">Hydrolase</keyword>
<accession>A0AAP0CI08</accession>
<protein>
    <recommendedName>
        <fullName evidence="7">Patatin</fullName>
        <ecNumber evidence="7">3.1.1.-</ecNumber>
    </recommendedName>
</protein>
<feature type="short sequence motif" description="GXGXXG" evidence="6">
    <location>
        <begin position="46"/>
        <end position="51"/>
    </location>
</feature>
<feature type="short sequence motif" description="GXSXG" evidence="6">
    <location>
        <begin position="84"/>
        <end position="88"/>
    </location>
</feature>
<keyword evidence="8" id="KW-0732">Signal</keyword>
<feature type="active site" description="Nucleophile" evidence="6">
    <location>
        <position position="86"/>
    </location>
</feature>
<sequence>MFPTSYSTILPNLIIVSLLLMTTAATCASSATLSKPTVVSVLSIDGGGVRGIIPATVLSFLEFKLQELDGPAARISDYFDVIAGTSTGGLMATMLAVPGDDNRPLYSANDVKEFYFYHAPKIFPQISRIEFINKVANFFGEVVGPKYDGDYLRSISREILRNRTLKQTVTDVIVPAFDIKRLQPVIFTTDDAKAFVWKDALLSDVAIATSAAPTYFPPHYFETRDVDGATRRFDLIDGGVAANNPTQVAITHIMKEIMIGKHKFSDMDSIDGRRMLVLSLGTGIPKRSERYNARSASRWGLLNWVFDNGSSPIFDIYSDASSDMVDIHVTTLFRSLNAEKNYLRIQEDNLVGDTPSVDMATEENMNALEDVGRKLLTAKVSRVDLETGIFQEVRGEGTNAEALTRFANLLSEERKRRQSK</sequence>
<dbReference type="Proteomes" id="UP001408789">
    <property type="component" value="Unassembled WGS sequence"/>
</dbReference>